<comment type="caution">
    <text evidence="6">The sequence shown here is derived from an EMBL/GenBank/DDBJ whole genome shotgun (WGS) entry which is preliminary data.</text>
</comment>
<reference evidence="6 7" key="1">
    <citation type="submission" date="2020-02" db="EMBL/GenBank/DDBJ databases">
        <authorList>
            <person name="Ma Q."/>
            <person name="Huang Y."/>
            <person name="Song X."/>
            <person name="Pei D."/>
        </authorList>
    </citation>
    <scope>NUCLEOTIDE SEQUENCE [LARGE SCALE GENOMIC DNA]</scope>
    <source>
        <strain evidence="6">Sxm20200214</strain>
        <tissue evidence="6">Leaf</tissue>
    </source>
</reference>
<name>A0A8X8B870_BRACI</name>
<feature type="domain" description="Agenet-like" evidence="5">
    <location>
        <begin position="79"/>
        <end position="139"/>
    </location>
</feature>
<keyword evidence="7" id="KW-1185">Reference proteome</keyword>
<dbReference type="Pfam" id="PF02902">
    <property type="entry name" value="Peptidase_C48"/>
    <property type="match status" value="1"/>
</dbReference>
<keyword evidence="2" id="KW-0645">Protease</keyword>
<dbReference type="SUPFAM" id="SSF54001">
    <property type="entry name" value="Cysteine proteinases"/>
    <property type="match status" value="1"/>
</dbReference>
<dbReference type="Gene3D" id="3.40.395.10">
    <property type="entry name" value="Adenoviral Proteinase, Chain A"/>
    <property type="match status" value="1"/>
</dbReference>
<keyword evidence="3" id="KW-0378">Hydrolase</keyword>
<dbReference type="InterPro" id="IPR038765">
    <property type="entry name" value="Papain-like_cys_pep_sf"/>
</dbReference>
<dbReference type="Pfam" id="PF05641">
    <property type="entry name" value="Agenet"/>
    <property type="match status" value="1"/>
</dbReference>
<dbReference type="AlphaFoldDB" id="A0A8X8B870"/>
<dbReference type="Proteomes" id="UP000886595">
    <property type="component" value="Unassembled WGS sequence"/>
</dbReference>
<evidence type="ECO:0000256" key="1">
    <source>
        <dbReference type="ARBA" id="ARBA00005234"/>
    </source>
</evidence>
<evidence type="ECO:0000256" key="3">
    <source>
        <dbReference type="ARBA" id="ARBA00022801"/>
    </source>
</evidence>
<evidence type="ECO:0000256" key="2">
    <source>
        <dbReference type="ARBA" id="ARBA00022670"/>
    </source>
</evidence>
<proteinExistence type="inferred from homology"/>
<evidence type="ECO:0000313" key="6">
    <source>
        <dbReference type="EMBL" id="KAG2328329.1"/>
    </source>
</evidence>
<accession>A0A8X8B870</accession>
<dbReference type="EMBL" id="JAAMPC010000002">
    <property type="protein sequence ID" value="KAG2328329.1"/>
    <property type="molecule type" value="Genomic_DNA"/>
</dbReference>
<dbReference type="InterPro" id="IPR008395">
    <property type="entry name" value="Agenet-like_dom"/>
</dbReference>
<dbReference type="GO" id="GO:0006508">
    <property type="term" value="P:proteolysis"/>
    <property type="evidence" value="ECO:0007669"/>
    <property type="project" value="UniProtKB-KW"/>
</dbReference>
<evidence type="ECO:0000313" key="7">
    <source>
        <dbReference type="Proteomes" id="UP000886595"/>
    </source>
</evidence>
<protein>
    <recommendedName>
        <fullName evidence="8">Ubiquitin-like protease family profile domain-containing protein</fullName>
    </recommendedName>
</protein>
<evidence type="ECO:0000259" key="4">
    <source>
        <dbReference type="Pfam" id="PF02902"/>
    </source>
</evidence>
<dbReference type="GO" id="GO:0008234">
    <property type="term" value="F:cysteine-type peptidase activity"/>
    <property type="evidence" value="ECO:0007669"/>
    <property type="project" value="InterPro"/>
</dbReference>
<dbReference type="InterPro" id="IPR003653">
    <property type="entry name" value="Peptidase_C48_C"/>
</dbReference>
<evidence type="ECO:0008006" key="8">
    <source>
        <dbReference type="Google" id="ProtNLM"/>
    </source>
</evidence>
<feature type="domain" description="Ubiquitin-like protease family profile" evidence="4">
    <location>
        <begin position="262"/>
        <end position="428"/>
    </location>
</feature>
<gene>
    <name evidence="6" type="ORF">Bca52824_011057</name>
</gene>
<comment type="similarity">
    <text evidence="1">Belongs to the peptidase C48 family.</text>
</comment>
<sequence>MSIDLYAANEEIRRASLLFENGEMGQASSSYPEESVESKINRISQMMEDNFRIMNTRLCLIEKDSKEIKVRVRTLFEVGENVEIASGRKWYPGNVLKTDMLNGVEMVMVEYSTLFLDKKKKTKRLQESVSSDRIRPQQPSEKLGERLSFELMDKGKAVVGKKRKATFEPVDLLPFLQREEKRPIGPRNPPMHVTPEVILPIDPFVTPEFPRFSRLGYWMGLRGIYCVPFYINEREKEKDFFEYMDNAENNLKEEFLESVGYSYESLKKPPKKGIKILKSGVGEIVRGLKTPRKIWLEDVDVVYGVVHERKSDHYIGVEIHLMDNTITLFHCGLLRKGIRVENNPLIKQLAVLIPAIKMELMGEEINYKAIVPFQVKKAEGLPKTRFPFNCGIFVVKMLECKSLRLKNMTNINDDNAMDLRSKLCCEIFDQFMDKDFQEVSRK</sequence>
<evidence type="ECO:0000259" key="5">
    <source>
        <dbReference type="Pfam" id="PF05641"/>
    </source>
</evidence>
<organism evidence="6 7">
    <name type="scientific">Brassica carinata</name>
    <name type="common">Ethiopian mustard</name>
    <name type="synonym">Abyssinian cabbage</name>
    <dbReference type="NCBI Taxonomy" id="52824"/>
    <lineage>
        <taxon>Eukaryota</taxon>
        <taxon>Viridiplantae</taxon>
        <taxon>Streptophyta</taxon>
        <taxon>Embryophyta</taxon>
        <taxon>Tracheophyta</taxon>
        <taxon>Spermatophyta</taxon>
        <taxon>Magnoliopsida</taxon>
        <taxon>eudicotyledons</taxon>
        <taxon>Gunneridae</taxon>
        <taxon>Pentapetalae</taxon>
        <taxon>rosids</taxon>
        <taxon>malvids</taxon>
        <taxon>Brassicales</taxon>
        <taxon>Brassicaceae</taxon>
        <taxon>Brassiceae</taxon>
        <taxon>Brassica</taxon>
    </lineage>
</organism>